<evidence type="ECO:0000256" key="1">
    <source>
        <dbReference type="ARBA" id="ARBA00001971"/>
    </source>
</evidence>
<evidence type="ECO:0000256" key="5">
    <source>
        <dbReference type="ARBA" id="ARBA00023002"/>
    </source>
</evidence>
<dbReference type="Proteomes" id="UP001265746">
    <property type="component" value="Unassembled WGS sequence"/>
</dbReference>
<organism evidence="9 10">
    <name type="scientific">Phomopsis amygdali</name>
    <name type="common">Fusicoccum amygdali</name>
    <dbReference type="NCBI Taxonomy" id="1214568"/>
    <lineage>
        <taxon>Eukaryota</taxon>
        <taxon>Fungi</taxon>
        <taxon>Dikarya</taxon>
        <taxon>Ascomycota</taxon>
        <taxon>Pezizomycotina</taxon>
        <taxon>Sordariomycetes</taxon>
        <taxon>Sordariomycetidae</taxon>
        <taxon>Diaporthales</taxon>
        <taxon>Diaporthaceae</taxon>
        <taxon>Diaporthe</taxon>
    </lineage>
</organism>
<dbReference type="GO" id="GO:0016705">
    <property type="term" value="F:oxidoreductase activity, acting on paired donors, with incorporation or reduction of molecular oxygen"/>
    <property type="evidence" value="ECO:0007669"/>
    <property type="project" value="InterPro"/>
</dbReference>
<keyword evidence="4 8" id="KW-0479">Metal-binding</keyword>
<dbReference type="PANTHER" id="PTHR24286">
    <property type="entry name" value="CYTOCHROME P450 26"/>
    <property type="match status" value="1"/>
</dbReference>
<evidence type="ECO:0000313" key="9">
    <source>
        <dbReference type="EMBL" id="KAK2604246.1"/>
    </source>
</evidence>
<dbReference type="PRINTS" id="PR00463">
    <property type="entry name" value="EP450I"/>
</dbReference>
<evidence type="ECO:0000313" key="10">
    <source>
        <dbReference type="Proteomes" id="UP001265746"/>
    </source>
</evidence>
<comment type="caution">
    <text evidence="9">The sequence shown here is derived from an EMBL/GenBank/DDBJ whole genome shotgun (WGS) entry which is preliminary data.</text>
</comment>
<dbReference type="AlphaFoldDB" id="A0AAD9SB64"/>
<accession>A0AAD9SB64</accession>
<keyword evidence="10" id="KW-1185">Reference proteome</keyword>
<comment type="cofactor">
    <cofactor evidence="1 8">
        <name>heme</name>
        <dbReference type="ChEBI" id="CHEBI:30413"/>
    </cofactor>
</comment>
<proteinExistence type="inferred from homology"/>
<dbReference type="Pfam" id="PF00067">
    <property type="entry name" value="p450"/>
    <property type="match status" value="1"/>
</dbReference>
<dbReference type="GO" id="GO:0004497">
    <property type="term" value="F:monooxygenase activity"/>
    <property type="evidence" value="ECO:0007669"/>
    <property type="project" value="UniProtKB-KW"/>
</dbReference>
<evidence type="ECO:0000256" key="3">
    <source>
        <dbReference type="ARBA" id="ARBA00022617"/>
    </source>
</evidence>
<feature type="binding site" description="axial binding residue" evidence="8">
    <location>
        <position position="411"/>
    </location>
    <ligand>
        <name>heme</name>
        <dbReference type="ChEBI" id="CHEBI:30413"/>
    </ligand>
    <ligandPart>
        <name>Fe</name>
        <dbReference type="ChEBI" id="CHEBI:18248"/>
    </ligandPart>
</feature>
<evidence type="ECO:0000256" key="4">
    <source>
        <dbReference type="ARBA" id="ARBA00022723"/>
    </source>
</evidence>
<evidence type="ECO:0000256" key="2">
    <source>
        <dbReference type="ARBA" id="ARBA00010617"/>
    </source>
</evidence>
<protein>
    <recommendedName>
        <fullName evidence="11">Cytochrome P450</fullName>
    </recommendedName>
</protein>
<dbReference type="InterPro" id="IPR001128">
    <property type="entry name" value="Cyt_P450"/>
</dbReference>
<evidence type="ECO:0008006" key="11">
    <source>
        <dbReference type="Google" id="ProtNLM"/>
    </source>
</evidence>
<dbReference type="GO" id="GO:0016125">
    <property type="term" value="P:sterol metabolic process"/>
    <property type="evidence" value="ECO:0007669"/>
    <property type="project" value="TreeGrafter"/>
</dbReference>
<dbReference type="SUPFAM" id="SSF48264">
    <property type="entry name" value="Cytochrome P450"/>
    <property type="match status" value="1"/>
</dbReference>
<evidence type="ECO:0000256" key="8">
    <source>
        <dbReference type="PIRSR" id="PIRSR602401-1"/>
    </source>
</evidence>
<gene>
    <name evidence="9" type="ORF">N8I77_007190</name>
</gene>
<dbReference type="PANTHER" id="PTHR24286:SF24">
    <property type="entry name" value="LANOSTEROL 14-ALPHA DEMETHYLASE"/>
    <property type="match status" value="1"/>
</dbReference>
<dbReference type="CDD" id="cd00302">
    <property type="entry name" value="cytochrome_P450"/>
    <property type="match status" value="1"/>
</dbReference>
<name>A0AAD9SB64_PHOAM</name>
<dbReference type="GO" id="GO:0020037">
    <property type="term" value="F:heme binding"/>
    <property type="evidence" value="ECO:0007669"/>
    <property type="project" value="InterPro"/>
</dbReference>
<dbReference type="InterPro" id="IPR002401">
    <property type="entry name" value="Cyt_P450_E_grp-I"/>
</dbReference>
<evidence type="ECO:0000256" key="6">
    <source>
        <dbReference type="ARBA" id="ARBA00023004"/>
    </source>
</evidence>
<comment type="similarity">
    <text evidence="2">Belongs to the cytochrome P450 family.</text>
</comment>
<dbReference type="InterPro" id="IPR036396">
    <property type="entry name" value="Cyt_P450_sf"/>
</dbReference>
<dbReference type="EMBL" id="JAUJFL010000004">
    <property type="protein sequence ID" value="KAK2604246.1"/>
    <property type="molecule type" value="Genomic_DNA"/>
</dbReference>
<keyword evidence="5" id="KW-0560">Oxidoreductase</keyword>
<keyword evidence="7" id="KW-0503">Monooxygenase</keyword>
<dbReference type="Gene3D" id="1.10.630.10">
    <property type="entry name" value="Cytochrome P450"/>
    <property type="match status" value="1"/>
</dbReference>
<dbReference type="GO" id="GO:0005506">
    <property type="term" value="F:iron ion binding"/>
    <property type="evidence" value="ECO:0007669"/>
    <property type="project" value="InterPro"/>
</dbReference>
<keyword evidence="6 8" id="KW-0408">Iron</keyword>
<sequence>MTNIPVTPSRMFNKSYRNWWQKSTAESKARGDKGHFSFWLGHRHVVGVSGEAGRKLFFEDPRMDFASCAIIRANGENFPPPIHQIFRPPPGVPQGRADSFFLRLLLACQKTDHLKKYLPRILRDARVGFENLPRTAAGVTRPADDCYRIVFTQDARLFCSDEIADDPQLNASVAKYARYLLQTHSNWNVLYNRLPSPSWASRRIVRYRFYTLLQTLINERISGKTPRKDDPMQTSIDKGTSLDWMVESFLTALFVAPANSSIMTAQMLNIMAIHTDWQAKIYGEIQAAAAAHSTNKDKGASLLDKLDSMPLESWETSFPSIELCLREVIRMWTSFNMGRLNTSKEPVPIPGSDHVVPGNTFIVYNSTEVNFSEKLYPNPYKFDPGRFLEGREEYKQETNSFTGWGMGRHPCTGIRLAKVQQNIVIAYALAMYEWVSCDKDGVPTPHAIHVKMLNSEKSAVLPTAYTKLVPRKQA</sequence>
<keyword evidence="3 8" id="KW-0349">Heme</keyword>
<reference evidence="9" key="1">
    <citation type="submission" date="2023-06" db="EMBL/GenBank/DDBJ databases">
        <authorList>
            <person name="Noh H."/>
        </authorList>
    </citation>
    <scope>NUCLEOTIDE SEQUENCE</scope>
    <source>
        <strain evidence="9">DUCC20226</strain>
    </source>
</reference>
<evidence type="ECO:0000256" key="7">
    <source>
        <dbReference type="ARBA" id="ARBA00023033"/>
    </source>
</evidence>